<accession>A0A5Q4Z979</accession>
<keyword evidence="1" id="KW-1133">Transmembrane helix</keyword>
<evidence type="ECO:0000256" key="1">
    <source>
        <dbReference type="SAM" id="Phobius"/>
    </source>
</evidence>
<feature type="transmembrane region" description="Helical" evidence="1">
    <location>
        <begin position="85"/>
        <end position="105"/>
    </location>
</feature>
<evidence type="ECO:0000313" key="3">
    <source>
        <dbReference type="Proteomes" id="UP000325811"/>
    </source>
</evidence>
<sequence length="137" mass="15212">MATPQPPRFHSINMTNFLFDLFSNLALLGFVLAACRLCNRRIPGAPLNGSHIFAALACIAFVLDAALTFLVFADSQNRYGHLSTSMAFFERACAYWLAIIAALAWRRAARRSRHAKVCSSEPLVIHTSPYSKSHLPM</sequence>
<evidence type="ECO:0000313" key="2">
    <source>
        <dbReference type="EMBL" id="VVD27059.1"/>
    </source>
</evidence>
<dbReference type="EMBL" id="LR699553">
    <property type="protein sequence ID" value="VVD27059.1"/>
    <property type="molecule type" value="Genomic_DNA"/>
</dbReference>
<reference evidence="2 3" key="1">
    <citation type="submission" date="2019-08" db="EMBL/GenBank/DDBJ databases">
        <authorList>
            <person name="Herpell B J."/>
        </authorList>
    </citation>
    <scope>NUCLEOTIDE SEQUENCE [LARGE SCALE GENOMIC DNA]</scope>
    <source>
        <strain evidence="3">Msb3</strain>
    </source>
</reference>
<dbReference type="Proteomes" id="UP000325811">
    <property type="component" value="Chromosome I"/>
</dbReference>
<name>A0A5Q4Z979_9BURK</name>
<gene>
    <name evidence="2" type="ORF">PDMSB3_0597</name>
</gene>
<organism evidence="2 3">
    <name type="scientific">Paraburkholderia dioscoreae</name>
    <dbReference type="NCBI Taxonomy" id="2604047"/>
    <lineage>
        <taxon>Bacteria</taxon>
        <taxon>Pseudomonadati</taxon>
        <taxon>Pseudomonadota</taxon>
        <taxon>Betaproteobacteria</taxon>
        <taxon>Burkholderiales</taxon>
        <taxon>Burkholderiaceae</taxon>
        <taxon>Paraburkholderia</taxon>
    </lineage>
</organism>
<feature type="transmembrane region" description="Helical" evidence="1">
    <location>
        <begin position="17"/>
        <end position="39"/>
    </location>
</feature>
<feature type="transmembrane region" description="Helical" evidence="1">
    <location>
        <begin position="51"/>
        <end position="73"/>
    </location>
</feature>
<protein>
    <submittedName>
        <fullName evidence="2">Uncharacterized protein</fullName>
    </submittedName>
</protein>
<keyword evidence="1" id="KW-0472">Membrane</keyword>
<keyword evidence="1" id="KW-0812">Transmembrane</keyword>
<dbReference type="AlphaFoldDB" id="A0A5Q4Z979"/>
<proteinExistence type="predicted"/>
<keyword evidence="3" id="KW-1185">Reference proteome</keyword>
<dbReference type="KEGG" id="pdio:PDMSB3_0597"/>